<dbReference type="GeneID" id="32880236"/>
<geneLocation type="chloroplast" evidence="3"/>
<dbReference type="AlphaFoldDB" id="A0A1W5RN05"/>
<proteinExistence type="predicted"/>
<reference evidence="3" key="1">
    <citation type="journal article" date="2017" name="PeerJ">
        <title>lastomes of the green algae Hydrodictyon reticulatum and Pediastrum duplex (Sphaeropleales, Chlorophyceae).</title>
        <authorList>
            <person name="McManus H.A."/>
            <person name="Sanchez D."/>
            <person name="Karol K.G."/>
        </authorList>
    </citation>
    <scope>NUCLEOTIDE SEQUENCE</scope>
</reference>
<protein>
    <submittedName>
        <fullName evidence="3">Uncharacterized protein</fullName>
    </submittedName>
</protein>
<keyword evidence="3" id="KW-0934">Plastid</keyword>
<evidence type="ECO:0000256" key="1">
    <source>
        <dbReference type="SAM" id="MobiDB-lite"/>
    </source>
</evidence>
<feature type="compositionally biased region" description="Basic and acidic residues" evidence="1">
    <location>
        <begin position="81"/>
        <end position="124"/>
    </location>
</feature>
<sequence length="197" mass="22664">MYAMKWQSGTPIKDIHFFILCIFSFTSFYYYYYYYVSSLCFLLCFFTSVKPSLLRFASALPKLSLRFGEADAKRSVCKEAEKERRRGEKAAKRRKSEGEAKKQRSEKSKQSSNYKKSEGLEDSVKGQGANEHSKIRKSLILNFKLAMRKQKEEGAELKIAASSFFLLVFLRIFFSALPSLHVASAKPKQKHAMEQSA</sequence>
<accession>A0A1W5RN05</accession>
<feature type="region of interest" description="Disordered" evidence="1">
    <location>
        <begin position="81"/>
        <end position="131"/>
    </location>
</feature>
<gene>
    <name evidence="3" type="primary">orf197</name>
</gene>
<dbReference type="EMBL" id="KY114065">
    <property type="protein sequence ID" value="AQU64545.1"/>
    <property type="molecule type" value="Genomic_DNA"/>
</dbReference>
<evidence type="ECO:0000313" key="3">
    <source>
        <dbReference type="EMBL" id="AQU64545.1"/>
    </source>
</evidence>
<keyword evidence="2" id="KW-0812">Transmembrane</keyword>
<dbReference type="RefSeq" id="YP_009364119.1">
    <property type="nucleotide sequence ID" value="NC_034655.1"/>
</dbReference>
<feature type="transmembrane region" description="Helical" evidence="2">
    <location>
        <begin position="12"/>
        <end position="30"/>
    </location>
</feature>
<keyword evidence="2" id="KW-1133">Transmembrane helix</keyword>
<evidence type="ECO:0000256" key="2">
    <source>
        <dbReference type="SAM" id="Phobius"/>
    </source>
</evidence>
<keyword evidence="3" id="KW-0150">Chloroplast</keyword>
<keyword evidence="2" id="KW-0472">Membrane</keyword>
<name>A0A1W5RN05_HYDRE</name>
<organism evidence="3">
    <name type="scientific">Hydrodictyon reticulatum</name>
    <name type="common">Water net</name>
    <name type="synonym">Conferva reticulatum</name>
    <dbReference type="NCBI Taxonomy" id="3107"/>
    <lineage>
        <taxon>Eukaryota</taxon>
        <taxon>Viridiplantae</taxon>
        <taxon>Chlorophyta</taxon>
        <taxon>core chlorophytes</taxon>
        <taxon>Chlorophyceae</taxon>
        <taxon>CS clade</taxon>
        <taxon>Sphaeropleales</taxon>
        <taxon>Hydrodictyaceae</taxon>
        <taxon>Hydrodictyon</taxon>
    </lineage>
</organism>
<feature type="transmembrane region" description="Helical" evidence="2">
    <location>
        <begin position="157"/>
        <end position="177"/>
    </location>
</feature>